<comment type="catalytic activity">
    <reaction evidence="6">
        <text>3-phosphoshikimate + phosphoenolpyruvate = 5-O-(1-carboxyvinyl)-3-phosphoshikimate + phosphate</text>
        <dbReference type="Rhea" id="RHEA:21256"/>
        <dbReference type="ChEBI" id="CHEBI:43474"/>
        <dbReference type="ChEBI" id="CHEBI:57701"/>
        <dbReference type="ChEBI" id="CHEBI:58702"/>
        <dbReference type="ChEBI" id="CHEBI:145989"/>
        <dbReference type="EC" id="2.5.1.19"/>
    </reaction>
    <physiologicalReaction direction="left-to-right" evidence="6">
        <dbReference type="Rhea" id="RHEA:21257"/>
    </physiologicalReaction>
</comment>
<gene>
    <name evidence="7 9" type="primary">aroA</name>
    <name evidence="9" type="ORF">IAB00_04690</name>
</gene>
<dbReference type="Gene3D" id="3.65.10.10">
    <property type="entry name" value="Enolpyruvate transferase domain"/>
    <property type="match status" value="2"/>
</dbReference>
<dbReference type="GO" id="GO:0008652">
    <property type="term" value="P:amino acid biosynthetic process"/>
    <property type="evidence" value="ECO:0007669"/>
    <property type="project" value="UniProtKB-KW"/>
</dbReference>
<evidence type="ECO:0000313" key="9">
    <source>
        <dbReference type="EMBL" id="HIU10528.1"/>
    </source>
</evidence>
<comment type="pathway">
    <text evidence="1 7">Metabolic intermediate biosynthesis; chorismate biosynthesis; chorismate from D-erythrose 4-phosphate and phosphoenolpyruvate: step 6/7.</text>
</comment>
<dbReference type="NCBIfam" id="TIGR01356">
    <property type="entry name" value="aroA"/>
    <property type="match status" value="1"/>
</dbReference>
<feature type="binding site" evidence="7">
    <location>
        <position position="167"/>
    </location>
    <ligand>
        <name>phosphoenolpyruvate</name>
        <dbReference type="ChEBI" id="CHEBI:58702"/>
    </ligand>
</feature>
<dbReference type="AlphaFoldDB" id="A0A9D1KYQ3"/>
<evidence type="ECO:0000256" key="4">
    <source>
        <dbReference type="ARBA" id="ARBA00022679"/>
    </source>
</evidence>
<evidence type="ECO:0000259" key="8">
    <source>
        <dbReference type="Pfam" id="PF00275"/>
    </source>
</evidence>
<dbReference type="InterPro" id="IPR036968">
    <property type="entry name" value="Enolpyruvate_Tfrase_sf"/>
</dbReference>
<dbReference type="PANTHER" id="PTHR21090">
    <property type="entry name" value="AROM/DEHYDROQUINATE SYNTHASE"/>
    <property type="match status" value="1"/>
</dbReference>
<feature type="binding site" evidence="7">
    <location>
        <position position="307"/>
    </location>
    <ligand>
        <name>3-phosphoshikimate</name>
        <dbReference type="ChEBI" id="CHEBI:145989"/>
    </ligand>
</feature>
<evidence type="ECO:0000256" key="2">
    <source>
        <dbReference type="ARBA" id="ARBA00009948"/>
    </source>
</evidence>
<comment type="function">
    <text evidence="7">Catalyzes the transfer of the enolpyruvyl moiety of phosphoenolpyruvate (PEP) to the 5-hydroxyl of shikimate-3-phosphate (S3P) to produce enolpyruvyl shikimate-3-phosphate and inorganic phosphate.</text>
</comment>
<sequence length="431" mass="46518">MRAKIYPGIPRGEVKIPASKSMAHRAVICAALAAGQSTLSNLTLSNDIHATIAGMRQLGASENWLAADKLQLSGAGQLQADKPLTVDCGESGSTLRFFIPIFALCGERVRFICHGRLPQRPQTVYQEIFAAQNLHFASFDDGKNAGWEIAGSLRPGAYSLKGNVSSQFISGLLFALPLLPGNSTITIEPPFESRSYVELTLSMLQKFGISANWQDEYTLAIPGSQTYQPADVSIEGDFSQLAFFAVLGAINSEITLRGVDPNSAQGDRRIIEFIRHMGGHITQNMDGYIVAPGNLQAAALDLSDCPDLGPALSVLAARAKGTTRFYNAGRLRIKESDRIADVEAELARFGITTHSTADELFISGNPTANLIANELCAAHNDHRIVMALAVLATICSQPVLIEQAEAINKSYPRFFKDLQNLGIKVELSDVN</sequence>
<dbReference type="CDD" id="cd01556">
    <property type="entry name" value="EPSP_synthase"/>
    <property type="match status" value="1"/>
</dbReference>
<name>A0A9D1KYQ3_9FIRM</name>
<comment type="subcellular location">
    <subcellularLocation>
        <location evidence="7">Cytoplasm</location>
    </subcellularLocation>
</comment>
<dbReference type="EMBL" id="DVMH01000022">
    <property type="protein sequence ID" value="HIU10528.1"/>
    <property type="molecule type" value="Genomic_DNA"/>
</dbReference>
<feature type="binding site" evidence="7">
    <location>
        <position position="25"/>
    </location>
    <ligand>
        <name>3-phosphoshikimate</name>
        <dbReference type="ChEBI" id="CHEBI:145989"/>
    </ligand>
</feature>
<feature type="binding site" evidence="7">
    <location>
        <position position="334"/>
    </location>
    <ligand>
        <name>3-phosphoshikimate</name>
        <dbReference type="ChEBI" id="CHEBI:145989"/>
    </ligand>
</feature>
<evidence type="ECO:0000256" key="6">
    <source>
        <dbReference type="ARBA" id="ARBA00044633"/>
    </source>
</evidence>
<evidence type="ECO:0000256" key="3">
    <source>
        <dbReference type="ARBA" id="ARBA00022605"/>
    </source>
</evidence>
<proteinExistence type="inferred from homology"/>
<comment type="caution">
    <text evidence="9">The sequence shown here is derived from an EMBL/GenBank/DDBJ whole genome shotgun (WGS) entry which is preliminary data.</text>
</comment>
<dbReference type="InterPro" id="IPR023193">
    <property type="entry name" value="EPSP_synthase_CS"/>
</dbReference>
<dbReference type="SUPFAM" id="SSF55205">
    <property type="entry name" value="EPT/RTPC-like"/>
    <property type="match status" value="1"/>
</dbReference>
<keyword evidence="5 7" id="KW-0057">Aromatic amino acid biosynthesis</keyword>
<dbReference type="GO" id="GO:0003866">
    <property type="term" value="F:3-phosphoshikimate 1-carboxyvinyltransferase activity"/>
    <property type="evidence" value="ECO:0007669"/>
    <property type="project" value="UniProtKB-UniRule"/>
</dbReference>
<reference evidence="9" key="2">
    <citation type="journal article" date="2021" name="PeerJ">
        <title>Extensive microbial diversity within the chicken gut microbiome revealed by metagenomics and culture.</title>
        <authorList>
            <person name="Gilroy R."/>
            <person name="Ravi A."/>
            <person name="Getino M."/>
            <person name="Pursley I."/>
            <person name="Horton D.L."/>
            <person name="Alikhan N.F."/>
            <person name="Baker D."/>
            <person name="Gharbi K."/>
            <person name="Hall N."/>
            <person name="Watson M."/>
            <person name="Adriaenssens E.M."/>
            <person name="Foster-Nyarko E."/>
            <person name="Jarju S."/>
            <person name="Secka A."/>
            <person name="Antonio M."/>
            <person name="Oren A."/>
            <person name="Chaudhuri R.R."/>
            <person name="La Ragione R."/>
            <person name="Hildebrand F."/>
            <person name="Pallen M.J."/>
        </authorList>
    </citation>
    <scope>NUCLEOTIDE SEQUENCE</scope>
    <source>
        <strain evidence="9">2830</strain>
    </source>
</reference>
<dbReference type="GO" id="GO:0009423">
    <property type="term" value="P:chorismate biosynthetic process"/>
    <property type="evidence" value="ECO:0007669"/>
    <property type="project" value="UniProtKB-UniRule"/>
</dbReference>
<evidence type="ECO:0000256" key="5">
    <source>
        <dbReference type="ARBA" id="ARBA00023141"/>
    </source>
</evidence>
<feature type="binding site" evidence="7">
    <location>
        <position position="167"/>
    </location>
    <ligand>
        <name>3-phosphoshikimate</name>
        <dbReference type="ChEBI" id="CHEBI:145989"/>
    </ligand>
</feature>
<comment type="subunit">
    <text evidence="7">Monomer.</text>
</comment>
<feature type="domain" description="Enolpyruvate transferase" evidence="8">
    <location>
        <begin position="11"/>
        <end position="418"/>
    </location>
</feature>
<feature type="binding site" evidence="7">
    <location>
        <position position="165"/>
    </location>
    <ligand>
        <name>3-phosphoshikimate</name>
        <dbReference type="ChEBI" id="CHEBI:145989"/>
    </ligand>
</feature>
<feature type="active site" description="Proton acceptor" evidence="7">
    <location>
        <position position="307"/>
    </location>
</feature>
<feature type="binding site" evidence="7">
    <location>
        <position position="193"/>
    </location>
    <ligand>
        <name>3-phosphoshikimate</name>
        <dbReference type="ChEBI" id="CHEBI:145989"/>
    </ligand>
</feature>
<evidence type="ECO:0000256" key="1">
    <source>
        <dbReference type="ARBA" id="ARBA00004811"/>
    </source>
</evidence>
<comment type="caution">
    <text evidence="7">Lacks conserved residue(s) required for the propagation of feature annotation.</text>
</comment>
<dbReference type="PROSITE" id="PS00885">
    <property type="entry name" value="EPSP_SYNTHASE_2"/>
    <property type="match status" value="1"/>
</dbReference>
<accession>A0A9D1KYQ3</accession>
<keyword evidence="7" id="KW-0963">Cytoplasm</keyword>
<feature type="binding site" evidence="7">
    <location>
        <position position="20"/>
    </location>
    <ligand>
        <name>3-phosphoshikimate</name>
        <dbReference type="ChEBI" id="CHEBI:145989"/>
    </ligand>
</feature>
<dbReference type="InterPro" id="IPR001986">
    <property type="entry name" value="Enolpyruvate_Tfrase_dom"/>
</dbReference>
<dbReference type="HAMAP" id="MF_00210">
    <property type="entry name" value="EPSP_synth"/>
    <property type="match status" value="1"/>
</dbReference>
<feature type="binding site" evidence="7">
    <location>
        <position position="383"/>
    </location>
    <ligand>
        <name>phosphoenolpyruvate</name>
        <dbReference type="ChEBI" id="CHEBI:58702"/>
    </ligand>
</feature>
<dbReference type="GO" id="GO:0009073">
    <property type="term" value="P:aromatic amino acid family biosynthetic process"/>
    <property type="evidence" value="ECO:0007669"/>
    <property type="project" value="UniProtKB-KW"/>
</dbReference>
<feature type="binding site" evidence="7">
    <location>
        <position position="338"/>
    </location>
    <ligand>
        <name>phosphoenolpyruvate</name>
        <dbReference type="ChEBI" id="CHEBI:58702"/>
    </ligand>
</feature>
<keyword evidence="3 7" id="KW-0028">Amino-acid biosynthesis</keyword>
<protein>
    <recommendedName>
        <fullName evidence="7">3-phosphoshikimate 1-carboxyvinyltransferase</fullName>
        <ecNumber evidence="7">2.5.1.19</ecNumber>
    </recommendedName>
    <alternativeName>
        <fullName evidence="7">5-enolpyruvylshikimate-3-phosphate synthase</fullName>
        <shortName evidence="7">EPSP synthase</shortName>
        <shortName evidence="7">EPSPS</shortName>
    </alternativeName>
</protein>
<dbReference type="Pfam" id="PF00275">
    <property type="entry name" value="EPSP_synthase"/>
    <property type="match status" value="1"/>
</dbReference>
<reference evidence="9" key="1">
    <citation type="submission" date="2020-10" db="EMBL/GenBank/DDBJ databases">
        <authorList>
            <person name="Gilroy R."/>
        </authorList>
    </citation>
    <scope>NUCLEOTIDE SEQUENCE</scope>
    <source>
        <strain evidence="9">2830</strain>
    </source>
</reference>
<dbReference type="EC" id="2.5.1.19" evidence="7"/>
<dbReference type="Proteomes" id="UP000824124">
    <property type="component" value="Unassembled WGS sequence"/>
</dbReference>
<feature type="binding site" evidence="7">
    <location>
        <position position="21"/>
    </location>
    <ligand>
        <name>3-phosphoshikimate</name>
        <dbReference type="ChEBI" id="CHEBI:145989"/>
    </ligand>
</feature>
<evidence type="ECO:0000313" key="10">
    <source>
        <dbReference type="Proteomes" id="UP000824124"/>
    </source>
</evidence>
<feature type="binding site" evidence="7">
    <location>
        <position position="20"/>
    </location>
    <ligand>
        <name>phosphoenolpyruvate</name>
        <dbReference type="ChEBI" id="CHEBI:58702"/>
    </ligand>
</feature>
<keyword evidence="4 7" id="KW-0808">Transferase</keyword>
<organism evidence="9 10">
    <name type="scientific">Candidatus Avidehalobacter gallistercoris</name>
    <dbReference type="NCBI Taxonomy" id="2840694"/>
    <lineage>
        <taxon>Bacteria</taxon>
        <taxon>Bacillati</taxon>
        <taxon>Bacillota</taxon>
        <taxon>Clostridia</taxon>
        <taxon>Eubacteriales</taxon>
        <taxon>Peptococcaceae</taxon>
        <taxon>Peptococcaceae incertae sedis</taxon>
        <taxon>Candidatus Avidehalobacter</taxon>
    </lineage>
</organism>
<dbReference type="PANTHER" id="PTHR21090:SF5">
    <property type="entry name" value="PENTAFUNCTIONAL AROM POLYPEPTIDE"/>
    <property type="match status" value="1"/>
</dbReference>
<dbReference type="PIRSF" id="PIRSF000505">
    <property type="entry name" value="EPSPS"/>
    <property type="match status" value="1"/>
</dbReference>
<feature type="binding site" evidence="7">
    <location>
        <position position="166"/>
    </location>
    <ligand>
        <name>3-phosphoshikimate</name>
        <dbReference type="ChEBI" id="CHEBI:145989"/>
    </ligand>
</feature>
<dbReference type="InterPro" id="IPR013792">
    <property type="entry name" value="RNA3'P_cycl/enolpyr_Trfase_a/b"/>
</dbReference>
<dbReference type="GO" id="GO:0005737">
    <property type="term" value="C:cytoplasm"/>
    <property type="evidence" value="ECO:0007669"/>
    <property type="project" value="UniProtKB-SubCell"/>
</dbReference>
<feature type="binding site" evidence="7">
    <location>
        <position position="92"/>
    </location>
    <ligand>
        <name>phosphoenolpyruvate</name>
        <dbReference type="ChEBI" id="CHEBI:58702"/>
    </ligand>
</feature>
<comment type="similarity">
    <text evidence="2 7">Belongs to the EPSP synthase family.</text>
</comment>
<evidence type="ECO:0000256" key="7">
    <source>
        <dbReference type="HAMAP-Rule" id="MF_00210"/>
    </source>
</evidence>
<feature type="binding site" evidence="7">
    <location>
        <position position="120"/>
    </location>
    <ligand>
        <name>phosphoenolpyruvate</name>
        <dbReference type="ChEBI" id="CHEBI:58702"/>
    </ligand>
</feature>
<dbReference type="InterPro" id="IPR006264">
    <property type="entry name" value="EPSP_synthase"/>
</dbReference>
<feature type="binding site" evidence="7">
    <location>
        <position position="409"/>
    </location>
    <ligand>
        <name>phosphoenolpyruvate</name>
        <dbReference type="ChEBI" id="CHEBI:58702"/>
    </ligand>
</feature>